<proteinExistence type="inferred from homology"/>
<feature type="region of interest" description="Disordered" evidence="5">
    <location>
        <begin position="1"/>
        <end position="25"/>
    </location>
</feature>
<dbReference type="InterPro" id="IPR011989">
    <property type="entry name" value="ARM-like"/>
</dbReference>
<feature type="compositionally biased region" description="Low complexity" evidence="5">
    <location>
        <begin position="8"/>
        <end position="23"/>
    </location>
</feature>
<organism evidence="6 7">
    <name type="scientific">Prorocentrum cordatum</name>
    <dbReference type="NCBI Taxonomy" id="2364126"/>
    <lineage>
        <taxon>Eukaryota</taxon>
        <taxon>Sar</taxon>
        <taxon>Alveolata</taxon>
        <taxon>Dinophyceae</taxon>
        <taxon>Prorocentrales</taxon>
        <taxon>Prorocentraceae</taxon>
        <taxon>Prorocentrum</taxon>
    </lineage>
</organism>
<feature type="compositionally biased region" description="Low complexity" evidence="5">
    <location>
        <begin position="149"/>
        <end position="162"/>
    </location>
</feature>
<feature type="compositionally biased region" description="Low complexity" evidence="5">
    <location>
        <begin position="54"/>
        <end position="72"/>
    </location>
</feature>
<gene>
    <name evidence="6" type="ORF">PCOR1329_LOCUS49532</name>
</gene>
<evidence type="ECO:0000313" key="7">
    <source>
        <dbReference type="Proteomes" id="UP001189429"/>
    </source>
</evidence>
<evidence type="ECO:0008006" key="8">
    <source>
        <dbReference type="Google" id="ProtNLM"/>
    </source>
</evidence>
<evidence type="ECO:0000313" key="6">
    <source>
        <dbReference type="EMBL" id="CAK0860626.1"/>
    </source>
</evidence>
<evidence type="ECO:0000256" key="2">
    <source>
        <dbReference type="ARBA" id="ARBA00022448"/>
    </source>
</evidence>
<accession>A0ABN9UL85</accession>
<keyword evidence="3" id="KW-0653">Protein transport</keyword>
<evidence type="ECO:0000256" key="5">
    <source>
        <dbReference type="SAM" id="MobiDB-lite"/>
    </source>
</evidence>
<comment type="similarity">
    <text evidence="1">Belongs to the importin alpha family.</text>
</comment>
<dbReference type="Gene3D" id="1.25.10.10">
    <property type="entry name" value="Leucine-rich Repeat Variant"/>
    <property type="match status" value="1"/>
</dbReference>
<comment type="caution">
    <text evidence="6">The sequence shown here is derived from an EMBL/GenBank/DDBJ whole genome shotgun (WGS) entry which is preliminary data.</text>
</comment>
<feature type="repeat" description="ARM" evidence="4">
    <location>
        <begin position="328"/>
        <end position="358"/>
    </location>
</feature>
<dbReference type="InterPro" id="IPR000225">
    <property type="entry name" value="Armadillo"/>
</dbReference>
<reference evidence="6" key="1">
    <citation type="submission" date="2023-10" db="EMBL/GenBank/DDBJ databases">
        <authorList>
            <person name="Chen Y."/>
            <person name="Shah S."/>
            <person name="Dougan E. K."/>
            <person name="Thang M."/>
            <person name="Chan C."/>
        </authorList>
    </citation>
    <scope>NUCLEOTIDE SEQUENCE [LARGE SCALE GENOMIC DNA]</scope>
</reference>
<dbReference type="InterPro" id="IPR016024">
    <property type="entry name" value="ARM-type_fold"/>
</dbReference>
<keyword evidence="2" id="KW-0813">Transport</keyword>
<evidence type="ECO:0000256" key="3">
    <source>
        <dbReference type="ARBA" id="ARBA00022927"/>
    </source>
</evidence>
<dbReference type="PROSITE" id="PS50176">
    <property type="entry name" value="ARM_REPEAT"/>
    <property type="match status" value="2"/>
</dbReference>
<dbReference type="Pfam" id="PF00514">
    <property type="entry name" value="Arm"/>
    <property type="match status" value="3"/>
</dbReference>
<dbReference type="SMART" id="SM00185">
    <property type="entry name" value="ARM"/>
    <property type="match status" value="4"/>
</dbReference>
<feature type="repeat" description="ARM" evidence="4">
    <location>
        <begin position="240"/>
        <end position="285"/>
    </location>
</feature>
<dbReference type="Proteomes" id="UP001189429">
    <property type="component" value="Unassembled WGS sequence"/>
</dbReference>
<feature type="region of interest" description="Disordered" evidence="5">
    <location>
        <begin position="144"/>
        <end position="167"/>
    </location>
</feature>
<sequence length="474" mass="50401">MGSGSSTRAPRGEAAARPAPARPMLGCCSGQQGLAGGSAVEVAAAAPPPEEEAAAAGVESAAPAGQEAAAAGAEGAALVRSVSSKSLATDRPDGDLVVKRQKSWLPDEAAAPGGLRVRTAAGSVVVSLALEECAGMPVKLLRQRRGSVGPREAPAGGEAAEGPDSEKLDDFVNPGEVQEILMVASLVPRLDPDRLPIDQLDALKGMIMSDSVEYQLDGVTHVRKLISTEDPPLQRIIDMDIVPRLVQLTGEPDDTTPAVQYESLWALTNIAAGSSNETRVVVDAGALLACRRILEEPPSDEVLEQAIWAIGNIAGDSSVFRDAAHEAGVVEPLLRVLERDLQDRPSLLQQGAWALSNLCRFKPPPDVELLAPALPVLARLLSQENPEVQTDAAWATSFIWMSPMATTSRSSWLSRRACARAWWSSPWWSPRCPPCVCQPCERWATWSPGATPRPRACWTLVCSRPWSDCCGMTR</sequence>
<dbReference type="PANTHER" id="PTHR23316">
    <property type="entry name" value="IMPORTIN ALPHA"/>
    <property type="match status" value="1"/>
</dbReference>
<dbReference type="SUPFAM" id="SSF48371">
    <property type="entry name" value="ARM repeat"/>
    <property type="match status" value="1"/>
</dbReference>
<keyword evidence="7" id="KW-1185">Reference proteome</keyword>
<protein>
    <recommendedName>
        <fullName evidence="8">Importin subunit alpha</fullName>
    </recommendedName>
</protein>
<feature type="region of interest" description="Disordered" evidence="5">
    <location>
        <begin position="38"/>
        <end position="72"/>
    </location>
</feature>
<name>A0ABN9UL85_9DINO</name>
<evidence type="ECO:0000256" key="4">
    <source>
        <dbReference type="PROSITE-ProRule" id="PRU00259"/>
    </source>
</evidence>
<dbReference type="EMBL" id="CAUYUJ010015996">
    <property type="protein sequence ID" value="CAK0860626.1"/>
    <property type="molecule type" value="Genomic_DNA"/>
</dbReference>
<evidence type="ECO:0000256" key="1">
    <source>
        <dbReference type="ARBA" id="ARBA00010394"/>
    </source>
</evidence>